<evidence type="ECO:0000256" key="1">
    <source>
        <dbReference type="SAM" id="MobiDB-lite"/>
    </source>
</evidence>
<evidence type="ECO:0000313" key="3">
    <source>
        <dbReference type="EMBL" id="QWB27505.1"/>
    </source>
</evidence>
<evidence type="ECO:0008006" key="5">
    <source>
        <dbReference type="Google" id="ProtNLM"/>
    </source>
</evidence>
<protein>
    <recommendedName>
        <fullName evidence="5">Transmembrane protein</fullName>
    </recommendedName>
</protein>
<proteinExistence type="predicted"/>
<keyword evidence="4" id="KW-1185">Reference proteome</keyword>
<evidence type="ECO:0000313" key="4">
    <source>
        <dbReference type="Proteomes" id="UP000679629"/>
    </source>
</evidence>
<keyword evidence="2" id="KW-0812">Transmembrane</keyword>
<name>A0ABX8G1W2_9ACTN</name>
<reference evidence="4" key="1">
    <citation type="submission" date="2021-05" db="EMBL/GenBank/DDBJ databases">
        <title>Direct Submission.</title>
        <authorList>
            <person name="Li K."/>
            <person name="Gao J."/>
        </authorList>
    </citation>
    <scope>NUCLEOTIDE SEQUENCE [LARGE SCALE GENOMIC DNA]</scope>
    <source>
        <strain evidence="4">MG62</strain>
    </source>
</reference>
<feature type="region of interest" description="Disordered" evidence="1">
    <location>
        <begin position="190"/>
        <end position="220"/>
    </location>
</feature>
<dbReference type="RefSeq" id="WP_215123299.1">
    <property type="nucleotide sequence ID" value="NZ_CP075896.1"/>
</dbReference>
<evidence type="ECO:0000256" key="2">
    <source>
        <dbReference type="SAM" id="Phobius"/>
    </source>
</evidence>
<dbReference type="Proteomes" id="UP000679629">
    <property type="component" value="Chromosome"/>
</dbReference>
<accession>A0ABX8G1W2</accession>
<feature type="transmembrane region" description="Helical" evidence="2">
    <location>
        <begin position="124"/>
        <end position="148"/>
    </location>
</feature>
<dbReference type="EMBL" id="CP075896">
    <property type="protein sequence ID" value="QWB27505.1"/>
    <property type="molecule type" value="Genomic_DNA"/>
</dbReference>
<gene>
    <name evidence="3" type="ORF">KJK29_35580</name>
</gene>
<keyword evidence="2" id="KW-0472">Membrane</keyword>
<organism evidence="3 4">
    <name type="scientific">Streptomyces koelreuteriae</name>
    <dbReference type="NCBI Taxonomy" id="2838015"/>
    <lineage>
        <taxon>Bacteria</taxon>
        <taxon>Bacillati</taxon>
        <taxon>Actinomycetota</taxon>
        <taxon>Actinomycetes</taxon>
        <taxon>Kitasatosporales</taxon>
        <taxon>Streptomycetaceae</taxon>
        <taxon>Streptomyces</taxon>
    </lineage>
</organism>
<feature type="compositionally biased region" description="Basic and acidic residues" evidence="1">
    <location>
        <begin position="211"/>
        <end position="220"/>
    </location>
</feature>
<sequence>MAESPRLRPEDRADFEAVLHLALNTADIRGALDADPTGRTAARLRAHALAHADDIAAAAGEPYRAYLAVRNAARHEARGSRDTGSLLPALAVLTPLVAATSAGVLLLLGGLLQVAAAPGPLPGSLLAAGWTLALVAALTGLLALAALLRTALGRRGAPTAGRVEHARLAWQQALLDLGVLPHLRGQQALRPEAAMTPSSPPDTLAPCPARAGKDRTPCSD</sequence>
<feature type="transmembrane region" description="Helical" evidence="2">
    <location>
        <begin position="86"/>
        <end position="112"/>
    </location>
</feature>
<keyword evidence="2" id="KW-1133">Transmembrane helix</keyword>